<evidence type="ECO:0000256" key="5">
    <source>
        <dbReference type="ARBA" id="ARBA00022840"/>
    </source>
</evidence>
<evidence type="ECO:0000256" key="2">
    <source>
        <dbReference type="ARBA" id="ARBA00022598"/>
    </source>
</evidence>
<dbReference type="Gene3D" id="3.40.1190.10">
    <property type="entry name" value="Mur-like, catalytic domain"/>
    <property type="match status" value="1"/>
</dbReference>
<dbReference type="GO" id="GO:0008766">
    <property type="term" value="F:UDP-N-acetylmuramoylalanyl-D-glutamyl-2,6-diaminopimelate-D-alanyl-D-alanine ligase activity"/>
    <property type="evidence" value="ECO:0007669"/>
    <property type="project" value="RHEA"/>
</dbReference>
<evidence type="ECO:0000256" key="4">
    <source>
        <dbReference type="ARBA" id="ARBA00022741"/>
    </source>
</evidence>
<proteinExistence type="inferred from homology"/>
<evidence type="ECO:0000256" key="10">
    <source>
        <dbReference type="HAMAP-Rule" id="MF_02019"/>
    </source>
</evidence>
<evidence type="ECO:0000256" key="11">
    <source>
        <dbReference type="RuleBase" id="RU004136"/>
    </source>
</evidence>
<dbReference type="RefSeq" id="WP_106063449.1">
    <property type="nucleotide sequence ID" value="NZ_PVXO01000036.1"/>
</dbReference>
<dbReference type="GO" id="GO:0051301">
    <property type="term" value="P:cell division"/>
    <property type="evidence" value="ECO:0007669"/>
    <property type="project" value="UniProtKB-KW"/>
</dbReference>
<dbReference type="GO" id="GO:0047480">
    <property type="term" value="F:UDP-N-acetylmuramoyl-tripeptide-D-alanyl-D-alanine ligase activity"/>
    <property type="evidence" value="ECO:0007669"/>
    <property type="project" value="UniProtKB-UniRule"/>
</dbReference>
<dbReference type="GO" id="GO:0005737">
    <property type="term" value="C:cytoplasm"/>
    <property type="evidence" value="ECO:0007669"/>
    <property type="project" value="UniProtKB-SubCell"/>
</dbReference>
<evidence type="ECO:0000313" key="15">
    <source>
        <dbReference type="EMBL" id="PRR78750.1"/>
    </source>
</evidence>
<dbReference type="HAMAP" id="MF_02019">
    <property type="entry name" value="MurF"/>
    <property type="match status" value="1"/>
</dbReference>
<dbReference type="SUPFAM" id="SSF53623">
    <property type="entry name" value="MurD-like peptide ligases, catalytic domain"/>
    <property type="match status" value="1"/>
</dbReference>
<keyword evidence="7 10" id="KW-0573">Peptidoglycan synthesis</keyword>
<evidence type="ECO:0000259" key="12">
    <source>
        <dbReference type="Pfam" id="PF01225"/>
    </source>
</evidence>
<dbReference type="PANTHER" id="PTHR43024:SF1">
    <property type="entry name" value="UDP-N-ACETYLMURAMOYL-TRIPEPTIDE--D-ALANYL-D-ALANINE LIGASE"/>
    <property type="match status" value="1"/>
</dbReference>
<dbReference type="Gene3D" id="3.90.190.20">
    <property type="entry name" value="Mur ligase, C-terminal domain"/>
    <property type="match status" value="1"/>
</dbReference>
<protein>
    <recommendedName>
        <fullName evidence="10 11">UDP-N-acetylmuramoyl-tripeptide--D-alanyl-D-alanine ligase</fullName>
        <ecNumber evidence="10 11">6.3.2.10</ecNumber>
    </recommendedName>
    <alternativeName>
        <fullName evidence="10">D-alanyl-D-alanine-adding enzyme</fullName>
    </alternativeName>
</protein>
<feature type="domain" description="Mur ligase C-terminal" evidence="13">
    <location>
        <begin position="321"/>
        <end position="452"/>
    </location>
</feature>
<dbReference type="GO" id="GO:0008360">
    <property type="term" value="P:regulation of cell shape"/>
    <property type="evidence" value="ECO:0007669"/>
    <property type="project" value="UniProtKB-KW"/>
</dbReference>
<sequence length="468" mass="53028">MEYLSFEEIVKAVNGEVLRKGNRFDYDNISTDTRKIHDKSIFIALKGENFNGNSYVKQASEKGALICIIDEVIYKSEDIKDYTSIIKVQDTKKALLDLAKYYRSKLDIKVVAITGSTGKTSTKDLTAAVLGAKYKVFKTEGNFNNEIGLPLMIFKLDNSYQVAVLEMGMSNLGEIHSMADVARPDIAIITNVGISHIENLKTRENILKAKLEITDFFKEKNTLIVNGDNDLLSLLEEKNFSLIKTGFENKWDFYAYDIVVNENSIDFKVKEKMQVEESIHIDLPGKHNVWNALLAIACGTVLKMSLKEIKEGLRNLQTSDMRLDIIRGNKFTIVNDCYNASPDSMKAAIDVLMNIIGKRKIAVLGTMKELGEESYLAHKEVGKYAKGKGIDLLIALGEFGKAYREGFQERESHEKIKESDESFLQFEDYDSVVEFLISYLKKEDVVLFKASRAMKFEKIIEKLKINND</sequence>
<name>A0A2T0B4D0_9CLOT</name>
<dbReference type="GO" id="GO:0071555">
    <property type="term" value="P:cell wall organization"/>
    <property type="evidence" value="ECO:0007669"/>
    <property type="project" value="UniProtKB-KW"/>
</dbReference>
<evidence type="ECO:0000259" key="14">
    <source>
        <dbReference type="Pfam" id="PF08245"/>
    </source>
</evidence>
<dbReference type="NCBIfam" id="TIGR01143">
    <property type="entry name" value="murF"/>
    <property type="match status" value="1"/>
</dbReference>
<evidence type="ECO:0000256" key="6">
    <source>
        <dbReference type="ARBA" id="ARBA00022960"/>
    </source>
</evidence>
<dbReference type="SUPFAM" id="SSF53244">
    <property type="entry name" value="MurD-like peptide ligases, peptide-binding domain"/>
    <property type="match status" value="1"/>
</dbReference>
<dbReference type="InterPro" id="IPR035911">
    <property type="entry name" value="MurE/MurF_N"/>
</dbReference>
<keyword evidence="6 10" id="KW-0133">Cell shape</keyword>
<dbReference type="Pfam" id="PF02875">
    <property type="entry name" value="Mur_ligase_C"/>
    <property type="match status" value="1"/>
</dbReference>
<comment type="subcellular location">
    <subcellularLocation>
        <location evidence="10 11">Cytoplasm</location>
    </subcellularLocation>
</comment>
<dbReference type="GO" id="GO:0005524">
    <property type="term" value="F:ATP binding"/>
    <property type="evidence" value="ECO:0007669"/>
    <property type="project" value="UniProtKB-UniRule"/>
</dbReference>
<dbReference type="InterPro" id="IPR013221">
    <property type="entry name" value="Mur_ligase_cen"/>
</dbReference>
<evidence type="ECO:0000256" key="3">
    <source>
        <dbReference type="ARBA" id="ARBA00022618"/>
    </source>
</evidence>
<dbReference type="InterPro" id="IPR036615">
    <property type="entry name" value="Mur_ligase_C_dom_sf"/>
</dbReference>
<dbReference type="PANTHER" id="PTHR43024">
    <property type="entry name" value="UDP-N-ACETYLMURAMOYL-TRIPEPTIDE--D-ALANYL-D-ALANINE LIGASE"/>
    <property type="match status" value="1"/>
</dbReference>
<dbReference type="GO" id="GO:0009252">
    <property type="term" value="P:peptidoglycan biosynthetic process"/>
    <property type="evidence" value="ECO:0007669"/>
    <property type="project" value="UniProtKB-UniRule"/>
</dbReference>
<comment type="pathway">
    <text evidence="10 11">Cell wall biogenesis; peptidoglycan biosynthesis.</text>
</comment>
<dbReference type="InterPro" id="IPR000713">
    <property type="entry name" value="Mur_ligase_N"/>
</dbReference>
<reference evidence="15 16" key="1">
    <citation type="submission" date="2018-03" db="EMBL/GenBank/DDBJ databases">
        <title>Genome sequence of Clostridium liquoris DSM 100320.</title>
        <authorList>
            <person name="Poehlein A."/>
            <person name="Daniel R."/>
        </authorList>
    </citation>
    <scope>NUCLEOTIDE SEQUENCE [LARGE SCALE GENOMIC DNA]</scope>
    <source>
        <strain evidence="15 16">DSM 100320</strain>
    </source>
</reference>
<dbReference type="InterPro" id="IPR036565">
    <property type="entry name" value="Mur-like_cat_sf"/>
</dbReference>
<dbReference type="EC" id="6.3.2.10" evidence="10 11"/>
<feature type="domain" description="Mur ligase N-terminal catalytic" evidence="12">
    <location>
        <begin position="26"/>
        <end position="102"/>
    </location>
</feature>
<comment type="similarity">
    <text evidence="10">Belongs to the MurCDEF family. MurF subfamily.</text>
</comment>
<keyword evidence="16" id="KW-1185">Reference proteome</keyword>
<dbReference type="UniPathway" id="UPA00219"/>
<keyword evidence="5 10" id="KW-0067">ATP-binding</keyword>
<dbReference type="InterPro" id="IPR005863">
    <property type="entry name" value="UDP-N-AcMur_synth"/>
</dbReference>
<dbReference type="EMBL" id="PVXO01000036">
    <property type="protein sequence ID" value="PRR78750.1"/>
    <property type="molecule type" value="Genomic_DNA"/>
</dbReference>
<feature type="domain" description="Mur ligase central" evidence="14">
    <location>
        <begin position="113"/>
        <end position="298"/>
    </location>
</feature>
<comment type="function">
    <text evidence="10 11">Involved in cell wall formation. Catalyzes the final step in the synthesis of UDP-N-acetylmuramoyl-pentapeptide, the precursor of murein.</text>
</comment>
<evidence type="ECO:0000256" key="1">
    <source>
        <dbReference type="ARBA" id="ARBA00022490"/>
    </source>
</evidence>
<comment type="catalytic activity">
    <reaction evidence="10 11">
        <text>D-alanyl-D-alanine + UDP-N-acetyl-alpha-D-muramoyl-L-alanyl-gamma-D-glutamyl-meso-2,6-diaminopimelate + ATP = UDP-N-acetyl-alpha-D-muramoyl-L-alanyl-gamma-D-glutamyl-meso-2,6-diaminopimeloyl-D-alanyl-D-alanine + ADP + phosphate + H(+)</text>
        <dbReference type="Rhea" id="RHEA:28374"/>
        <dbReference type="ChEBI" id="CHEBI:15378"/>
        <dbReference type="ChEBI" id="CHEBI:30616"/>
        <dbReference type="ChEBI" id="CHEBI:43474"/>
        <dbReference type="ChEBI" id="CHEBI:57822"/>
        <dbReference type="ChEBI" id="CHEBI:61386"/>
        <dbReference type="ChEBI" id="CHEBI:83905"/>
        <dbReference type="ChEBI" id="CHEBI:456216"/>
        <dbReference type="EC" id="6.3.2.10"/>
    </reaction>
</comment>
<dbReference type="Gene3D" id="3.40.1390.10">
    <property type="entry name" value="MurE/MurF, N-terminal domain"/>
    <property type="match status" value="1"/>
</dbReference>
<organism evidence="15 16">
    <name type="scientific">Clostridium liquoris</name>
    <dbReference type="NCBI Taxonomy" id="1289519"/>
    <lineage>
        <taxon>Bacteria</taxon>
        <taxon>Bacillati</taxon>
        <taxon>Bacillota</taxon>
        <taxon>Clostridia</taxon>
        <taxon>Eubacteriales</taxon>
        <taxon>Clostridiaceae</taxon>
        <taxon>Clostridium</taxon>
    </lineage>
</organism>
<evidence type="ECO:0000256" key="7">
    <source>
        <dbReference type="ARBA" id="ARBA00022984"/>
    </source>
</evidence>
<dbReference type="OrthoDB" id="9801978at2"/>
<accession>A0A2T0B4D0</accession>
<keyword evidence="1 10" id="KW-0963">Cytoplasm</keyword>
<evidence type="ECO:0000313" key="16">
    <source>
        <dbReference type="Proteomes" id="UP000239706"/>
    </source>
</evidence>
<dbReference type="AlphaFoldDB" id="A0A2T0B4D0"/>
<keyword evidence="2 10" id="KW-0436">Ligase</keyword>
<feature type="binding site" evidence="10">
    <location>
        <begin position="115"/>
        <end position="121"/>
    </location>
    <ligand>
        <name>ATP</name>
        <dbReference type="ChEBI" id="CHEBI:30616"/>
    </ligand>
</feature>
<dbReference type="Pfam" id="PF08245">
    <property type="entry name" value="Mur_ligase_M"/>
    <property type="match status" value="1"/>
</dbReference>
<evidence type="ECO:0000256" key="8">
    <source>
        <dbReference type="ARBA" id="ARBA00023306"/>
    </source>
</evidence>
<keyword evidence="9 10" id="KW-0961">Cell wall biogenesis/degradation</keyword>
<dbReference type="Proteomes" id="UP000239706">
    <property type="component" value="Unassembled WGS sequence"/>
</dbReference>
<evidence type="ECO:0000256" key="9">
    <source>
        <dbReference type="ARBA" id="ARBA00023316"/>
    </source>
</evidence>
<dbReference type="Pfam" id="PF01225">
    <property type="entry name" value="Mur_ligase"/>
    <property type="match status" value="1"/>
</dbReference>
<comment type="caution">
    <text evidence="15">The sequence shown here is derived from an EMBL/GenBank/DDBJ whole genome shotgun (WGS) entry which is preliminary data.</text>
</comment>
<evidence type="ECO:0000259" key="13">
    <source>
        <dbReference type="Pfam" id="PF02875"/>
    </source>
</evidence>
<keyword evidence="4 10" id="KW-0547">Nucleotide-binding</keyword>
<dbReference type="InterPro" id="IPR004101">
    <property type="entry name" value="Mur_ligase_C"/>
</dbReference>
<keyword evidence="8 10" id="KW-0131">Cell cycle</keyword>
<dbReference type="SUPFAM" id="SSF63418">
    <property type="entry name" value="MurE/MurF N-terminal domain"/>
    <property type="match status" value="1"/>
</dbReference>
<dbReference type="InterPro" id="IPR051046">
    <property type="entry name" value="MurCDEF_CellWall_CoF430Synth"/>
</dbReference>
<gene>
    <name evidence="10 15" type="primary">murF</name>
    <name evidence="15" type="ORF">CLLI_13320</name>
</gene>
<keyword evidence="3 10" id="KW-0132">Cell division</keyword>